<dbReference type="InterPro" id="IPR013783">
    <property type="entry name" value="Ig-like_fold"/>
</dbReference>
<evidence type="ECO:0000256" key="4">
    <source>
        <dbReference type="ARBA" id="ARBA00022764"/>
    </source>
</evidence>
<dbReference type="GO" id="GO:0051274">
    <property type="term" value="P:beta-glucan biosynthetic process"/>
    <property type="evidence" value="ECO:0007669"/>
    <property type="project" value="TreeGrafter"/>
</dbReference>
<dbReference type="Gene3D" id="2.70.98.10">
    <property type="match status" value="1"/>
</dbReference>
<dbReference type="InterPro" id="IPR007444">
    <property type="entry name" value="Glucan_biosyn_MdoG_C"/>
</dbReference>
<comment type="similarity">
    <text evidence="3">Belongs to the OpgD/OpgG family.</text>
</comment>
<dbReference type="Gene3D" id="2.60.40.10">
    <property type="entry name" value="Immunoglobulins"/>
    <property type="match status" value="1"/>
</dbReference>
<protein>
    <submittedName>
        <fullName evidence="6">Glucan biosynthesis protein D</fullName>
    </submittedName>
</protein>
<dbReference type="OrthoDB" id="335750at2"/>
<dbReference type="InterPro" id="IPR011013">
    <property type="entry name" value="Gal_mutarotase_sf_dom"/>
</dbReference>
<keyword evidence="7" id="KW-1185">Reference proteome</keyword>
<proteinExistence type="inferred from homology"/>
<name>A0A2N0AFG4_9LEPT</name>
<evidence type="ECO:0000256" key="2">
    <source>
        <dbReference type="ARBA" id="ARBA00005001"/>
    </source>
</evidence>
<evidence type="ECO:0000256" key="1">
    <source>
        <dbReference type="ARBA" id="ARBA00004418"/>
    </source>
</evidence>
<gene>
    <name evidence="6" type="ORF">CH364_18290</name>
</gene>
<dbReference type="PANTHER" id="PTHR30504">
    <property type="entry name" value="GLUCANS BIOSYNTHESIS PROTEIN"/>
    <property type="match status" value="1"/>
</dbReference>
<dbReference type="UniPathway" id="UPA00637"/>
<dbReference type="PIRSF" id="PIRSF006281">
    <property type="entry name" value="MdoG"/>
    <property type="match status" value="1"/>
</dbReference>
<comment type="caution">
    <text evidence="6">The sequence shown here is derived from an EMBL/GenBank/DDBJ whole genome shotgun (WGS) entry which is preliminary data.</text>
</comment>
<evidence type="ECO:0000256" key="3">
    <source>
        <dbReference type="ARBA" id="ARBA00009284"/>
    </source>
</evidence>
<dbReference type="GO" id="GO:0030246">
    <property type="term" value="F:carbohydrate binding"/>
    <property type="evidence" value="ECO:0007669"/>
    <property type="project" value="InterPro"/>
</dbReference>
<comment type="pathway">
    <text evidence="2">Glycan metabolism; osmoregulated periplasmic glucan (OPG) biosynthesis.</text>
</comment>
<dbReference type="Pfam" id="PF04349">
    <property type="entry name" value="MdoG"/>
    <property type="match status" value="1"/>
</dbReference>
<dbReference type="Proteomes" id="UP000232145">
    <property type="component" value="Unassembled WGS sequence"/>
</dbReference>
<reference evidence="6 7" key="1">
    <citation type="submission" date="2017-07" db="EMBL/GenBank/DDBJ databases">
        <title>Leptospira spp. isolated from tropical soils.</title>
        <authorList>
            <person name="Thibeaux R."/>
            <person name="Iraola G."/>
            <person name="Ferres I."/>
            <person name="Bierque E."/>
            <person name="Girault D."/>
            <person name="Soupe-Gilbert M.-E."/>
            <person name="Picardeau M."/>
            <person name="Goarant C."/>
        </authorList>
    </citation>
    <scope>NUCLEOTIDE SEQUENCE [LARGE SCALE GENOMIC DNA]</scope>
    <source>
        <strain evidence="6 7">FH2-B-A1</strain>
    </source>
</reference>
<dbReference type="SUPFAM" id="SSF74650">
    <property type="entry name" value="Galactose mutarotase-like"/>
    <property type="match status" value="1"/>
</dbReference>
<sequence>MKKLNIYLALIALVLCVIIIIRKNDLTLNKIATLIAISTPTEVFDFQTADSIAKQKLKSKFSPTPEFKIPGLDGISYEDYRQIEYKPDVAIWKNLALPYQLHFFHPGHIYSNGIQIYEVINEKPIEIPYDASRFNFGDLPLADDFAEITKKLRYTGFRVHYPINQKEILEEFLVFQGASYFRAISKGQVYGLSGRGLTINTGPKDKEEFPIFESFYIKRPNKTDTSITIYAIMNSESVVGSYEFIVNPGEVTTIDVHAKIYLRKKIKRLGFAPITSMYLYGESDNAILGNIHPEVHDSDGLLTQNKMGEWEWRPLINPKKTQLTRISLDSPLGYGLIQRDRKFKSYQDEKLKYHLRPSVWVEPKGDWGKGSLYLLEFTTNLDSDDNITTFWEPAIPPNLNDGYEFRYKLHYTERSPKQHILGKASAFYRGADPLFPKEKVFTLYFTGDFLKALDRKTELKANIYNNKIPSDSIRYKIEKITELDQWRLQIWYPSSVDESDWSVFLEKENQRITETWIYRDGLSK</sequence>
<organism evidence="6 7">
    <name type="scientific">Leptospira harrisiae</name>
    <dbReference type="NCBI Taxonomy" id="2023189"/>
    <lineage>
        <taxon>Bacteria</taxon>
        <taxon>Pseudomonadati</taxon>
        <taxon>Spirochaetota</taxon>
        <taxon>Spirochaetia</taxon>
        <taxon>Leptospirales</taxon>
        <taxon>Leptospiraceae</taxon>
        <taxon>Leptospira</taxon>
    </lineage>
</organism>
<dbReference type="AlphaFoldDB" id="A0A2N0AFG4"/>
<dbReference type="InterPro" id="IPR014438">
    <property type="entry name" value="Glucan_biosyn_MdoG/MdoD"/>
</dbReference>
<dbReference type="PANTHER" id="PTHR30504:SF2">
    <property type="entry name" value="GLUCANS BIOSYNTHESIS PROTEIN G"/>
    <property type="match status" value="1"/>
</dbReference>
<dbReference type="RefSeq" id="WP_100745092.1">
    <property type="nucleotide sequence ID" value="NZ_NPDW01000004.1"/>
</dbReference>
<dbReference type="GO" id="GO:0003824">
    <property type="term" value="F:catalytic activity"/>
    <property type="evidence" value="ECO:0007669"/>
    <property type="project" value="InterPro"/>
</dbReference>
<feature type="domain" description="Glucan biosynthesis periplasmic MdoG C-terminal" evidence="5">
    <location>
        <begin position="44"/>
        <end position="519"/>
    </location>
</feature>
<evidence type="ECO:0000259" key="5">
    <source>
        <dbReference type="Pfam" id="PF04349"/>
    </source>
</evidence>
<evidence type="ECO:0000313" key="7">
    <source>
        <dbReference type="Proteomes" id="UP000232145"/>
    </source>
</evidence>
<dbReference type="InterPro" id="IPR014718">
    <property type="entry name" value="GH-type_carb-bd"/>
</dbReference>
<comment type="subcellular location">
    <subcellularLocation>
        <location evidence="1">Periplasm</location>
    </subcellularLocation>
</comment>
<dbReference type="GO" id="GO:0030288">
    <property type="term" value="C:outer membrane-bounded periplasmic space"/>
    <property type="evidence" value="ECO:0007669"/>
    <property type="project" value="TreeGrafter"/>
</dbReference>
<evidence type="ECO:0000313" key="6">
    <source>
        <dbReference type="EMBL" id="PJZ83024.1"/>
    </source>
</evidence>
<dbReference type="EMBL" id="NPDX01000008">
    <property type="protein sequence ID" value="PJZ83024.1"/>
    <property type="molecule type" value="Genomic_DNA"/>
</dbReference>
<accession>A0A2N0AFG4</accession>
<keyword evidence="4" id="KW-0574">Periplasm</keyword>